<dbReference type="CDD" id="cd00103">
    <property type="entry name" value="IRF"/>
    <property type="match status" value="1"/>
</dbReference>
<dbReference type="InterPro" id="IPR036388">
    <property type="entry name" value="WH-like_DNA-bd_sf"/>
</dbReference>
<dbReference type="SMART" id="SM00348">
    <property type="entry name" value="IRF"/>
    <property type="match status" value="1"/>
</dbReference>
<proteinExistence type="predicted"/>
<dbReference type="GO" id="GO:0000981">
    <property type="term" value="F:DNA-binding transcription factor activity, RNA polymerase II-specific"/>
    <property type="evidence" value="ECO:0007669"/>
    <property type="project" value="TreeGrafter"/>
</dbReference>
<evidence type="ECO:0000313" key="3">
    <source>
        <dbReference type="Proteomes" id="UP000586704"/>
    </source>
</evidence>
<feature type="non-terminal residue" evidence="2">
    <location>
        <position position="422"/>
    </location>
</feature>
<dbReference type="EMBL" id="VYZU01059072">
    <property type="protein sequence ID" value="NXY87870.1"/>
    <property type="molecule type" value="Genomic_DNA"/>
</dbReference>
<dbReference type="PRINTS" id="PR00267">
    <property type="entry name" value="INTFRNREGFCT"/>
</dbReference>
<dbReference type="Pfam" id="PF10401">
    <property type="entry name" value="IRF-3"/>
    <property type="match status" value="1"/>
</dbReference>
<dbReference type="InterPro" id="IPR008984">
    <property type="entry name" value="SMAD_FHA_dom_sf"/>
</dbReference>
<dbReference type="GO" id="GO:0002376">
    <property type="term" value="P:immune system process"/>
    <property type="evidence" value="ECO:0007669"/>
    <property type="project" value="TreeGrafter"/>
</dbReference>
<dbReference type="InterPro" id="IPR036390">
    <property type="entry name" value="WH_DNA-bd_sf"/>
</dbReference>
<dbReference type="Pfam" id="PF00605">
    <property type="entry name" value="IRF"/>
    <property type="match status" value="1"/>
</dbReference>
<accession>A0A7L4NCY6</accession>
<dbReference type="PROSITE" id="PS51507">
    <property type="entry name" value="IRF_2"/>
    <property type="match status" value="1"/>
</dbReference>
<name>A0A7L4NCY6_9AVES</name>
<dbReference type="InterPro" id="IPR019471">
    <property type="entry name" value="Interferon_reg_factor-3"/>
</dbReference>
<keyword evidence="3" id="KW-1185">Reference proteome</keyword>
<dbReference type="SMART" id="SM01243">
    <property type="entry name" value="IRF-3"/>
    <property type="match status" value="1"/>
</dbReference>
<dbReference type="AlphaFoldDB" id="A0A7L4NCY6"/>
<evidence type="ECO:0000313" key="2">
    <source>
        <dbReference type="EMBL" id="NXY87870.1"/>
    </source>
</evidence>
<dbReference type="Gene3D" id="2.60.200.10">
    <property type="match status" value="1"/>
</dbReference>
<dbReference type="OrthoDB" id="9856880at2759"/>
<gene>
    <name evidence="2" type="primary">Irf5</name>
    <name evidence="2" type="ORF">CEYCYA_R00509</name>
</gene>
<dbReference type="GO" id="GO:0045893">
    <property type="term" value="P:positive regulation of DNA-templated transcription"/>
    <property type="evidence" value="ECO:0007669"/>
    <property type="project" value="UniProtKB-ARBA"/>
</dbReference>
<protein>
    <submittedName>
        <fullName evidence="2">IRF5 factor</fullName>
    </submittedName>
</protein>
<feature type="non-terminal residue" evidence="2">
    <location>
        <position position="1"/>
    </location>
</feature>
<evidence type="ECO:0000259" key="1">
    <source>
        <dbReference type="PROSITE" id="PS51507"/>
    </source>
</evidence>
<dbReference type="GO" id="GO:0005634">
    <property type="term" value="C:nucleus"/>
    <property type="evidence" value="ECO:0007669"/>
    <property type="project" value="TreeGrafter"/>
</dbReference>
<dbReference type="SUPFAM" id="SSF49879">
    <property type="entry name" value="SMAD/FHA domain"/>
    <property type="match status" value="1"/>
</dbReference>
<dbReference type="Gene3D" id="1.10.10.10">
    <property type="entry name" value="Winged helix-like DNA-binding domain superfamily/Winged helix DNA-binding domain"/>
    <property type="match status" value="1"/>
</dbReference>
<feature type="domain" description="IRF tryptophan pentad repeat" evidence="1">
    <location>
        <begin position="8"/>
        <end position="116"/>
    </location>
</feature>
<organism evidence="2 3">
    <name type="scientific">Ceyx cyanopectus</name>
    <name type="common">Indigo-banded kingfisher</name>
    <dbReference type="NCBI Taxonomy" id="390723"/>
    <lineage>
        <taxon>Eukaryota</taxon>
        <taxon>Metazoa</taxon>
        <taxon>Chordata</taxon>
        <taxon>Craniata</taxon>
        <taxon>Vertebrata</taxon>
        <taxon>Euteleostomi</taxon>
        <taxon>Archelosauria</taxon>
        <taxon>Archosauria</taxon>
        <taxon>Dinosauria</taxon>
        <taxon>Saurischia</taxon>
        <taxon>Theropoda</taxon>
        <taxon>Coelurosauria</taxon>
        <taxon>Aves</taxon>
        <taxon>Neognathae</taxon>
        <taxon>Neoaves</taxon>
        <taxon>Telluraves</taxon>
        <taxon>Coraciimorphae</taxon>
        <taxon>Coraciiformes</taxon>
        <taxon>Alcedinidae</taxon>
        <taxon>Ceyx</taxon>
    </lineage>
</organism>
<dbReference type="GO" id="GO:0000978">
    <property type="term" value="F:RNA polymerase II cis-regulatory region sequence-specific DNA binding"/>
    <property type="evidence" value="ECO:0007669"/>
    <property type="project" value="TreeGrafter"/>
</dbReference>
<dbReference type="InterPro" id="IPR017855">
    <property type="entry name" value="SMAD-like_dom_sf"/>
</dbReference>
<comment type="caution">
    <text evidence="2">The sequence shown here is derived from an EMBL/GenBank/DDBJ whole genome shotgun (WGS) entry which is preliminary data.</text>
</comment>
<reference evidence="2 3" key="1">
    <citation type="submission" date="2020-02" db="EMBL/GenBank/DDBJ databases">
        <title>Bird 10,000 Genomes (B10K) Project - Family phase.</title>
        <authorList>
            <person name="Zhang G."/>
        </authorList>
    </citation>
    <scope>NUCLEOTIDE SEQUENCE [LARGE SCALE GENOMIC DNA]</scope>
    <source>
        <strain evidence="2">B10K-DU-013-51</strain>
        <tissue evidence="2">Mixed tissue sample</tissue>
    </source>
</reference>
<sequence>AMTPPARRVRLRPWLVAQVSSGSFPGLRWLDPERRRFSIPWRHATRHPPAPHGHHSIFQAWAQETGKFTAGVDEPDPAKWKANLRCALNKSREFRLLFDGTKATPLQPYKVYELCDGPAQGAASVVSGGHWGVGVAQGAPTWWFQGGIWRLWPPSDPPAPLCAPDTQHGGDLMPPYPWSNEEPPFAGSCPPGPFTPAHPELGGTHGTPEMPPAALGQPGPPLDTLGPPGACPMAPMEHIIPNLLISPHMLPLTDLELKFQYRGRQVSALTISNPHGCRLFHSSLEPTQEQVELFGPLTLEQVRFPPPDTIPNEKQRFYTHQLLDVLDRGLILELQGQDLYAIRLCQCKVFWTGPCANPGTGPNPIEREKKTKLFSLEEFLNGLILFQKGQTTTPPPFEIFFCFGEEWPDQKPKEKKLITVQV</sequence>
<dbReference type="PANTHER" id="PTHR11949">
    <property type="entry name" value="INTERFERON REGULATORY FACTOR"/>
    <property type="match status" value="1"/>
</dbReference>
<dbReference type="SUPFAM" id="SSF46785">
    <property type="entry name" value="Winged helix' DNA-binding domain"/>
    <property type="match status" value="1"/>
</dbReference>
<dbReference type="Proteomes" id="UP000586704">
    <property type="component" value="Unassembled WGS sequence"/>
</dbReference>
<dbReference type="InterPro" id="IPR001346">
    <property type="entry name" value="Interferon_reg_fact_DNA-bd_dom"/>
</dbReference>
<dbReference type="PANTHER" id="PTHR11949:SF10">
    <property type="entry name" value="INTERFERON REGULATORY FACTOR 5"/>
    <property type="match status" value="1"/>
</dbReference>